<dbReference type="SMART" id="SM01163">
    <property type="entry name" value="DUF1785"/>
    <property type="match status" value="1"/>
</dbReference>
<dbReference type="InterPro" id="IPR012337">
    <property type="entry name" value="RNaseH-like_sf"/>
</dbReference>
<comment type="similarity">
    <text evidence="1">Belongs to the argonaute family.</text>
</comment>
<dbReference type="PANTHER" id="PTHR22891">
    <property type="entry name" value="EUKARYOTIC TRANSLATION INITIATION FACTOR 2C"/>
    <property type="match status" value="1"/>
</dbReference>
<feature type="region of interest" description="Disordered" evidence="2">
    <location>
        <begin position="115"/>
        <end position="169"/>
    </location>
</feature>
<dbReference type="SUPFAM" id="SSF53098">
    <property type="entry name" value="Ribonuclease H-like"/>
    <property type="match status" value="1"/>
</dbReference>
<dbReference type="Pfam" id="PF02170">
    <property type="entry name" value="PAZ"/>
    <property type="match status" value="1"/>
</dbReference>
<sequence>MAEVAQSVPIKLTELPLRPTPGKEGRPIKVRCNIFPLRVAAETIAYQYDVTISPDIPALYKRAWRIAEPLLRDGNNRAFLAFDGKRNAFSTTLIPTQTIKVSVDKDFQEFYPPLIGGSNLGPSTGGGQPSARGGGNRGGRGRGGGRGGGAAAPIGTGRPGRGTPVRDADDAPVEAFGALAIIQGDGKRTEEVAIHIKKVAQVDFHSLMQFVAKRGPENEAALHTITAFTAVLRHVPGMTFVTAGANFYSPEDRTHISGGLEIWRGYHQSIRVLMAGHLGVNVDVAATVFRQGGVTLLELTKTMMRVPNVAELAKIPYPVLRSRLQAQFKGANVVTTHRADLKQRFSIGSFSRETADSCMFDYNGKPTSVTQYFKLHYNLKIQYPFLPLVLKTNGKSAFPIEYLTMTPSQRFKRKLNGDQTSDMIRATVQRPADREKKIAHAVSHTLKYHNNDHLKSFGLTVEPESILVPARVLKAPNVVFGNNQVMQGGDGIWKLGKKLAKPSTINAYAFAFFCQVSEQDAREIARQLLGTFKQTGIFFPPKGECPIRIQNPELSTNVRKTLHALGTEASRNFNSRCQIIFCVVPKGMKIDSGHRVLYEEIKRITLTEMDVLTQCMDYAKVRLERLSPKYAENVSLKVNIKMGGATNFVDRLPAMDKPTLICGADVTHAHAGSAAPSVAAVVTSTDSKATKFRTFLSAQASRVEIIQDMERIMGEAIDAFRLNLKTFPSRIIFFRDGVSSGQFREVRETEIAAIKRALAKRKLELTQLTFVIVQKRHHIRLFPNDNSNQDKSGNCLPGTTIDTTITHPTEFNFILQSHAGLQGTSRPTLYHVIWDEIKMGSDQLQQLCYNLCFLSERATRSINMVAPAYRAHLAAYYGRMFLEGDFGSDAPSTKSGNSAEIAVTLRKVMPLMDQHTMYYM</sequence>
<evidence type="ECO:0000256" key="1">
    <source>
        <dbReference type="RuleBase" id="RU361178"/>
    </source>
</evidence>
<name>A0AAD5XPT6_9FUNG</name>
<organism evidence="5 6">
    <name type="scientific">Geranomyces variabilis</name>
    <dbReference type="NCBI Taxonomy" id="109894"/>
    <lineage>
        <taxon>Eukaryota</taxon>
        <taxon>Fungi</taxon>
        <taxon>Fungi incertae sedis</taxon>
        <taxon>Chytridiomycota</taxon>
        <taxon>Chytridiomycota incertae sedis</taxon>
        <taxon>Chytridiomycetes</taxon>
        <taxon>Spizellomycetales</taxon>
        <taxon>Powellomycetaceae</taxon>
        <taxon>Geranomyces</taxon>
    </lineage>
</organism>
<dbReference type="EMBL" id="JADGJQ010000010">
    <property type="protein sequence ID" value="KAJ3182043.1"/>
    <property type="molecule type" value="Genomic_DNA"/>
</dbReference>
<dbReference type="Pfam" id="PF16486">
    <property type="entry name" value="ArgoN"/>
    <property type="match status" value="1"/>
</dbReference>
<dbReference type="SMART" id="SM00950">
    <property type="entry name" value="Piwi"/>
    <property type="match status" value="1"/>
</dbReference>
<protein>
    <recommendedName>
        <fullName evidence="7">Argonaute-like protein</fullName>
    </recommendedName>
</protein>
<dbReference type="Pfam" id="PF08699">
    <property type="entry name" value="ArgoL1"/>
    <property type="match status" value="1"/>
</dbReference>
<feature type="compositionally biased region" description="Gly residues" evidence="2">
    <location>
        <begin position="123"/>
        <end position="150"/>
    </location>
</feature>
<dbReference type="CDD" id="cd02846">
    <property type="entry name" value="PAZ_argonaute_like"/>
    <property type="match status" value="1"/>
</dbReference>
<keyword evidence="6" id="KW-1185">Reference proteome</keyword>
<feature type="domain" description="Piwi" evidence="4">
    <location>
        <begin position="579"/>
        <end position="883"/>
    </location>
</feature>
<dbReference type="Gene3D" id="3.30.420.10">
    <property type="entry name" value="Ribonuclease H-like superfamily/Ribonuclease H"/>
    <property type="match status" value="1"/>
</dbReference>
<dbReference type="InterPro" id="IPR003100">
    <property type="entry name" value="PAZ_dom"/>
</dbReference>
<accession>A0AAD5XPT6</accession>
<dbReference type="InterPro" id="IPR003165">
    <property type="entry name" value="Piwi"/>
</dbReference>
<dbReference type="Pfam" id="PF02171">
    <property type="entry name" value="Piwi"/>
    <property type="match status" value="1"/>
</dbReference>
<dbReference type="Pfam" id="PF16488">
    <property type="entry name" value="ArgoL2"/>
    <property type="match status" value="1"/>
</dbReference>
<dbReference type="InterPro" id="IPR032474">
    <property type="entry name" value="Argonaute_N"/>
</dbReference>
<evidence type="ECO:0000259" key="4">
    <source>
        <dbReference type="PROSITE" id="PS50822"/>
    </source>
</evidence>
<gene>
    <name evidence="5" type="ORF">HDU87_000383</name>
</gene>
<dbReference type="PROSITE" id="PS50821">
    <property type="entry name" value="PAZ"/>
    <property type="match status" value="1"/>
</dbReference>
<evidence type="ECO:0000313" key="6">
    <source>
        <dbReference type="Proteomes" id="UP001212152"/>
    </source>
</evidence>
<dbReference type="InterPro" id="IPR014811">
    <property type="entry name" value="ArgoL1"/>
</dbReference>
<evidence type="ECO:0000259" key="3">
    <source>
        <dbReference type="PROSITE" id="PS50821"/>
    </source>
</evidence>
<comment type="caution">
    <text evidence="5">The sequence shown here is derived from an EMBL/GenBank/DDBJ whole genome shotgun (WGS) entry which is preliminary data.</text>
</comment>
<feature type="domain" description="PAZ" evidence="3">
    <location>
        <begin position="295"/>
        <end position="407"/>
    </location>
</feature>
<dbReference type="AlphaFoldDB" id="A0AAD5XPT6"/>
<dbReference type="Gene3D" id="2.170.260.10">
    <property type="entry name" value="paz domain"/>
    <property type="match status" value="1"/>
</dbReference>
<dbReference type="InterPro" id="IPR036085">
    <property type="entry name" value="PAZ_dom_sf"/>
</dbReference>
<dbReference type="InterPro" id="IPR036397">
    <property type="entry name" value="RNaseH_sf"/>
</dbReference>
<dbReference type="GO" id="GO:0003723">
    <property type="term" value="F:RNA binding"/>
    <property type="evidence" value="ECO:0007669"/>
    <property type="project" value="InterPro"/>
</dbReference>
<proteinExistence type="inferred from homology"/>
<reference evidence="5" key="1">
    <citation type="submission" date="2020-05" db="EMBL/GenBank/DDBJ databases">
        <title>Phylogenomic resolution of chytrid fungi.</title>
        <authorList>
            <person name="Stajich J.E."/>
            <person name="Amses K."/>
            <person name="Simmons R."/>
            <person name="Seto K."/>
            <person name="Myers J."/>
            <person name="Bonds A."/>
            <person name="Quandt C.A."/>
            <person name="Barry K."/>
            <person name="Liu P."/>
            <person name="Grigoriev I."/>
            <person name="Longcore J.E."/>
            <person name="James T.Y."/>
        </authorList>
    </citation>
    <scope>NUCLEOTIDE SEQUENCE</scope>
    <source>
        <strain evidence="5">JEL0379</strain>
    </source>
</reference>
<dbReference type="Gene3D" id="3.40.50.2300">
    <property type="match status" value="1"/>
</dbReference>
<dbReference type="SUPFAM" id="SSF101690">
    <property type="entry name" value="PAZ domain"/>
    <property type="match status" value="1"/>
</dbReference>
<dbReference type="InterPro" id="IPR032472">
    <property type="entry name" value="ArgoL2"/>
</dbReference>
<evidence type="ECO:0000313" key="5">
    <source>
        <dbReference type="EMBL" id="KAJ3182043.1"/>
    </source>
</evidence>
<dbReference type="InterPro" id="IPR045246">
    <property type="entry name" value="Piwi_ago-like"/>
</dbReference>
<dbReference type="Proteomes" id="UP001212152">
    <property type="component" value="Unassembled WGS sequence"/>
</dbReference>
<evidence type="ECO:0008006" key="7">
    <source>
        <dbReference type="Google" id="ProtNLM"/>
    </source>
</evidence>
<dbReference type="CDD" id="cd04657">
    <property type="entry name" value="Piwi_ago-like"/>
    <property type="match status" value="1"/>
</dbReference>
<dbReference type="SMART" id="SM00949">
    <property type="entry name" value="PAZ"/>
    <property type="match status" value="1"/>
</dbReference>
<dbReference type="PROSITE" id="PS50822">
    <property type="entry name" value="PIWI"/>
    <property type="match status" value="1"/>
</dbReference>
<evidence type="ECO:0000256" key="2">
    <source>
        <dbReference type="SAM" id="MobiDB-lite"/>
    </source>
</evidence>